<dbReference type="CDD" id="cd00200">
    <property type="entry name" value="WD40"/>
    <property type="match status" value="1"/>
</dbReference>
<dbReference type="PROSITE" id="PS50294">
    <property type="entry name" value="WD_REPEATS_REGION"/>
    <property type="match status" value="3"/>
</dbReference>
<dbReference type="PRINTS" id="PR00320">
    <property type="entry name" value="GPROTEINBRPT"/>
</dbReference>
<dbReference type="PROSITE" id="PS00678">
    <property type="entry name" value="WD_REPEATS_1"/>
    <property type="match status" value="2"/>
</dbReference>
<organism evidence="7 8">
    <name type="scientific">Batrachochytrium dendrobatidis (strain JEL423)</name>
    <dbReference type="NCBI Taxonomy" id="403673"/>
    <lineage>
        <taxon>Eukaryota</taxon>
        <taxon>Fungi</taxon>
        <taxon>Fungi incertae sedis</taxon>
        <taxon>Chytridiomycota</taxon>
        <taxon>Chytridiomycota incertae sedis</taxon>
        <taxon>Chytridiomycetes</taxon>
        <taxon>Rhizophydiales</taxon>
        <taxon>Rhizophydiales incertae sedis</taxon>
        <taxon>Batrachochytrium</taxon>
    </lineage>
</organism>
<sequence>MIYSTLPPRLDARNHAPKVHHSITRPPHISTPYNTIASSPQTSADIIASFTAVESLFERQQLLSSIVGACTAREIRFIQSCIRQRTATKPLTPSPTPPSLISLDAFEEVADEIIVHILSFIHAPAELSQCAQVSRRFYRIMADNALWRVICVQKKFEPLYPSANTHPTQRDDFKWRSIAPQNVYIPLGSSPQSENDRFSIGWPIHRGQSIESSGSVEHKKSGCKTQLMLSPWKQVYMENYLTWMNWLNGRYQLVPVQRKPTQSGLCVSFDDRFAVSVKLGDPGQLFDIQTGRCYMLFAGHTGMISAVKFNQKLLVSAGSDATLRIWEISSGRCERVIEGHLGEITCLQLDDDIVISGSEDHTAKNTSTTLVTGSTDTTIRMWDIQTASCKRQLTGHTGHVFCIQFDLEYICSGSNDTCIKIWSAKSGKLIRTLTGHHLGVVCLQFDHTKIVSGSADKTIKVWSIKTGHNLYTLNHHTGSLWALHFTTNKMVSSSIDGSLLIWDFAFQKSKSRVCGRRHNSSSDRPTKDVDRLEDSEHEGAFNLLDNGN</sequence>
<dbReference type="InterPro" id="IPR019775">
    <property type="entry name" value="WD40_repeat_CS"/>
</dbReference>
<dbReference type="Gene3D" id="1.20.1280.50">
    <property type="match status" value="1"/>
</dbReference>
<dbReference type="InterPro" id="IPR020472">
    <property type="entry name" value="WD40_PAC1"/>
</dbReference>
<dbReference type="Proteomes" id="UP000077115">
    <property type="component" value="Unassembled WGS sequence"/>
</dbReference>
<protein>
    <recommendedName>
        <fullName evidence="6">F-box domain-containing protein</fullName>
    </recommendedName>
</protein>
<dbReference type="Pfam" id="PF00400">
    <property type="entry name" value="WD40"/>
    <property type="match status" value="6"/>
</dbReference>
<accession>A0A177WJ78</accession>
<evidence type="ECO:0000256" key="4">
    <source>
        <dbReference type="PROSITE-ProRule" id="PRU00221"/>
    </source>
</evidence>
<dbReference type="InterPro" id="IPR051075">
    <property type="entry name" value="SCF_subunit_WD-repeat"/>
</dbReference>
<dbReference type="AlphaFoldDB" id="A0A177WJ78"/>
<dbReference type="InterPro" id="IPR001680">
    <property type="entry name" value="WD40_rpt"/>
</dbReference>
<feature type="repeat" description="WD" evidence="4">
    <location>
        <begin position="297"/>
        <end position="336"/>
    </location>
</feature>
<feature type="region of interest" description="Disordered" evidence="5">
    <location>
        <begin position="12"/>
        <end position="35"/>
    </location>
</feature>
<evidence type="ECO:0000313" key="7">
    <source>
        <dbReference type="EMBL" id="OAJ39540.1"/>
    </source>
</evidence>
<reference evidence="7 8" key="1">
    <citation type="submission" date="2006-10" db="EMBL/GenBank/DDBJ databases">
        <title>The Genome Sequence of Batrachochytrium dendrobatidis JEL423.</title>
        <authorList>
            <consortium name="The Broad Institute Genome Sequencing Platform"/>
            <person name="Birren B."/>
            <person name="Lander E."/>
            <person name="Galagan J."/>
            <person name="Cuomo C."/>
            <person name="Devon K."/>
            <person name="Jaffe D."/>
            <person name="Butler J."/>
            <person name="Alvarez P."/>
            <person name="Gnerre S."/>
            <person name="Grabherr M."/>
            <person name="Kleber M."/>
            <person name="Mauceli E."/>
            <person name="Brockman W."/>
            <person name="Young S."/>
            <person name="LaButti K."/>
            <person name="Sykes S."/>
            <person name="DeCaprio D."/>
            <person name="Crawford M."/>
            <person name="Koehrsen M."/>
            <person name="Engels R."/>
            <person name="Montgomery P."/>
            <person name="Pearson M."/>
            <person name="Howarth C."/>
            <person name="Larson L."/>
            <person name="White J."/>
            <person name="O'Leary S."/>
            <person name="Kodira C."/>
            <person name="Zeng Q."/>
            <person name="Yandava C."/>
            <person name="Alvarado L."/>
            <person name="Longcore J."/>
            <person name="James T."/>
        </authorList>
    </citation>
    <scope>NUCLEOTIDE SEQUENCE [LARGE SCALE GENOMIC DNA]</scope>
    <source>
        <strain evidence="7 8">JEL423</strain>
    </source>
</reference>
<evidence type="ECO:0000256" key="5">
    <source>
        <dbReference type="SAM" id="MobiDB-lite"/>
    </source>
</evidence>
<keyword evidence="2" id="KW-0677">Repeat</keyword>
<dbReference type="PROSITE" id="PS50082">
    <property type="entry name" value="WD_REPEATS_2"/>
    <property type="match status" value="5"/>
</dbReference>
<evidence type="ECO:0000256" key="3">
    <source>
        <dbReference type="ARBA" id="ARBA00022786"/>
    </source>
</evidence>
<dbReference type="PANTHER" id="PTHR19872">
    <property type="entry name" value="UBIQUITIN LIGASE SPECIFICITY FACTOR/HREP PROTEIN"/>
    <property type="match status" value="1"/>
</dbReference>
<keyword evidence="1 4" id="KW-0853">WD repeat</keyword>
<dbReference type="PANTHER" id="PTHR19872:SF9">
    <property type="entry name" value="UBIQUITIN-BINDING SDF UBIQUITIN LIGASE COMPLEX SUBUNIT"/>
    <property type="match status" value="1"/>
</dbReference>
<name>A0A177WJ78_BATDL</name>
<dbReference type="eggNOG" id="KOG0274">
    <property type="taxonomic scope" value="Eukaryota"/>
</dbReference>
<dbReference type="InterPro" id="IPR001810">
    <property type="entry name" value="F-box_dom"/>
</dbReference>
<dbReference type="InterPro" id="IPR015943">
    <property type="entry name" value="WD40/YVTN_repeat-like_dom_sf"/>
</dbReference>
<evidence type="ECO:0000256" key="2">
    <source>
        <dbReference type="ARBA" id="ARBA00022737"/>
    </source>
</evidence>
<dbReference type="OrthoDB" id="19711at2759"/>
<feature type="repeat" description="WD" evidence="4">
    <location>
        <begin position="433"/>
        <end position="472"/>
    </location>
</feature>
<dbReference type="SUPFAM" id="SSF50978">
    <property type="entry name" value="WD40 repeat-like"/>
    <property type="match status" value="1"/>
</dbReference>
<dbReference type="SMART" id="SM00320">
    <property type="entry name" value="WD40"/>
    <property type="match status" value="5"/>
</dbReference>
<evidence type="ECO:0000313" key="8">
    <source>
        <dbReference type="Proteomes" id="UP000077115"/>
    </source>
</evidence>
<evidence type="ECO:0000259" key="6">
    <source>
        <dbReference type="Pfam" id="PF12937"/>
    </source>
</evidence>
<feature type="region of interest" description="Disordered" evidence="5">
    <location>
        <begin position="515"/>
        <end position="548"/>
    </location>
</feature>
<reference evidence="7 8" key="2">
    <citation type="submission" date="2016-05" db="EMBL/GenBank/DDBJ databases">
        <title>Lineage-specific infection strategies underlie the spectrum of fungal disease in amphibians.</title>
        <authorList>
            <person name="Cuomo C.A."/>
            <person name="Farrer R.A."/>
            <person name="James T."/>
            <person name="Longcore J."/>
            <person name="Birren B."/>
        </authorList>
    </citation>
    <scope>NUCLEOTIDE SEQUENCE [LARGE SCALE GENOMIC DNA]</scope>
    <source>
        <strain evidence="7 8">JEL423</strain>
    </source>
</reference>
<evidence type="ECO:0000256" key="1">
    <source>
        <dbReference type="ARBA" id="ARBA00022574"/>
    </source>
</evidence>
<dbReference type="InterPro" id="IPR036322">
    <property type="entry name" value="WD40_repeat_dom_sf"/>
</dbReference>
<dbReference type="Gene3D" id="2.130.10.10">
    <property type="entry name" value="YVTN repeat-like/Quinoprotein amine dehydrogenase"/>
    <property type="match status" value="2"/>
</dbReference>
<dbReference type="Pfam" id="PF12937">
    <property type="entry name" value="F-box-like"/>
    <property type="match status" value="1"/>
</dbReference>
<feature type="compositionally biased region" description="Basic and acidic residues" evidence="5">
    <location>
        <begin position="520"/>
        <end position="539"/>
    </location>
</feature>
<dbReference type="VEuPathDB" id="FungiDB:BDEG_23379"/>
<proteinExistence type="predicted"/>
<feature type="repeat" description="WD" evidence="4">
    <location>
        <begin position="473"/>
        <end position="503"/>
    </location>
</feature>
<feature type="domain" description="F-box" evidence="6">
    <location>
        <begin position="111"/>
        <end position="152"/>
    </location>
</feature>
<keyword evidence="3" id="KW-0833">Ubl conjugation pathway</keyword>
<dbReference type="InterPro" id="IPR036047">
    <property type="entry name" value="F-box-like_dom_sf"/>
</dbReference>
<dbReference type="STRING" id="403673.A0A177WJ78"/>
<feature type="repeat" description="WD" evidence="4">
    <location>
        <begin position="370"/>
        <end position="392"/>
    </location>
</feature>
<feature type="repeat" description="WD" evidence="4">
    <location>
        <begin position="393"/>
        <end position="432"/>
    </location>
</feature>
<dbReference type="EMBL" id="DS022303">
    <property type="protein sequence ID" value="OAJ39540.1"/>
    <property type="molecule type" value="Genomic_DNA"/>
</dbReference>
<gene>
    <name evidence="7" type="ORF">BDEG_23379</name>
</gene>
<dbReference type="SUPFAM" id="SSF81383">
    <property type="entry name" value="F-box domain"/>
    <property type="match status" value="1"/>
</dbReference>